<dbReference type="STRING" id="890420.SAMN05216226_102129"/>
<keyword evidence="2" id="KW-1185">Reference proteome</keyword>
<dbReference type="EMBL" id="FNFC01000002">
    <property type="protein sequence ID" value="SDJ32312.1"/>
    <property type="molecule type" value="Genomic_DNA"/>
</dbReference>
<evidence type="ECO:0000313" key="2">
    <source>
        <dbReference type="Proteomes" id="UP000198856"/>
    </source>
</evidence>
<dbReference type="AlphaFoldDB" id="A0A1G8SSR7"/>
<proteinExistence type="predicted"/>
<name>A0A1G8SSR7_9EURY</name>
<accession>A0A1G8SSR7</accession>
<reference evidence="1 2" key="1">
    <citation type="submission" date="2016-10" db="EMBL/GenBank/DDBJ databases">
        <authorList>
            <person name="de Groot N.N."/>
        </authorList>
    </citation>
    <scope>NUCLEOTIDE SEQUENCE [LARGE SCALE GENOMIC DNA]</scope>
    <source>
        <strain evidence="1 2">IBRC-M10015</strain>
    </source>
</reference>
<evidence type="ECO:0000313" key="1">
    <source>
        <dbReference type="EMBL" id="SDJ32312.1"/>
    </source>
</evidence>
<gene>
    <name evidence="1" type="ORF">SAMN05216226_102129</name>
</gene>
<dbReference type="Proteomes" id="UP000198856">
    <property type="component" value="Unassembled WGS sequence"/>
</dbReference>
<protein>
    <submittedName>
        <fullName evidence="1">Uncharacterized protein</fullName>
    </submittedName>
</protein>
<organism evidence="1 2">
    <name type="scientific">Halovenus aranensis</name>
    <dbReference type="NCBI Taxonomy" id="890420"/>
    <lineage>
        <taxon>Archaea</taxon>
        <taxon>Methanobacteriati</taxon>
        <taxon>Methanobacteriota</taxon>
        <taxon>Stenosarchaea group</taxon>
        <taxon>Halobacteria</taxon>
        <taxon>Halobacteriales</taxon>
        <taxon>Haloarculaceae</taxon>
        <taxon>Halovenus</taxon>
    </lineage>
</organism>
<sequence>MEHSLINRRKLAGVEFLVKKFLTSLGQSVEAFCVGRSLNEIVSPQFRQACTGVAAARDAKIVQGLRSQVTLITNHFHDSLINGTHPVSTLSNHIAIRGSCSHSVTGVLPYELTPYRFAGVSFSNGCRPLANYL</sequence>